<evidence type="ECO:0000259" key="1">
    <source>
        <dbReference type="Pfam" id="PF08348"/>
    </source>
</evidence>
<dbReference type="Pfam" id="PF13309">
    <property type="entry name" value="HTH_22"/>
    <property type="match status" value="1"/>
</dbReference>
<dbReference type="PANTHER" id="PTHR35568">
    <property type="entry name" value="TRANSCRIPTIONAL REGULATOR DAUR"/>
    <property type="match status" value="1"/>
</dbReference>
<feature type="domain" description="YheO-like" evidence="1">
    <location>
        <begin position="9"/>
        <end position="121"/>
    </location>
</feature>
<evidence type="ECO:0000313" key="4">
    <source>
        <dbReference type="Proteomes" id="UP000067625"/>
    </source>
</evidence>
<dbReference type="OrthoDB" id="9796595at2"/>
<reference evidence="4" key="1">
    <citation type="submission" date="2015-08" db="EMBL/GenBank/DDBJ databases">
        <title>Genome sequencing project for genomic taxonomy and phylogenomics of Bacillus-like bacteria.</title>
        <authorList>
            <person name="Liu B."/>
            <person name="Wang J."/>
            <person name="Zhu Y."/>
            <person name="Liu G."/>
            <person name="Chen Q."/>
            <person name="Chen Z."/>
            <person name="Lan J."/>
            <person name="Che J."/>
            <person name="Ge C."/>
            <person name="Shi H."/>
            <person name="Pan Z."/>
            <person name="Liu X."/>
        </authorList>
    </citation>
    <scope>NUCLEOTIDE SEQUENCE [LARGE SCALE GENOMIC DNA]</scope>
    <source>
        <strain evidence="4">FJAT-4402</strain>
    </source>
</reference>
<dbReference type="EMBL" id="CP012600">
    <property type="protein sequence ID" value="ALC81243.1"/>
    <property type="molecule type" value="Genomic_DNA"/>
</dbReference>
<reference evidence="3 4" key="2">
    <citation type="journal article" date="2016" name="Int. J. Syst. Evol. Microbiol.">
        <title>Bacillus gobiensis sp. nov., isolated from a soil sample.</title>
        <authorList>
            <person name="Liu B."/>
            <person name="Liu G.H."/>
            <person name="Cetin S."/>
            <person name="Schumann P."/>
            <person name="Pan Z.Z."/>
            <person name="Chen Q.Q."/>
        </authorList>
    </citation>
    <scope>NUCLEOTIDE SEQUENCE [LARGE SCALE GENOMIC DNA]</scope>
    <source>
        <strain evidence="3 4">FJAT-4402</strain>
    </source>
</reference>
<protein>
    <submittedName>
        <fullName evidence="3">DNA-binding protein</fullName>
    </submittedName>
</protein>
<dbReference type="InterPro" id="IPR039446">
    <property type="entry name" value="DauR-like"/>
</dbReference>
<gene>
    <name evidence="3" type="ORF">AM592_06275</name>
</gene>
<keyword evidence="4" id="KW-1185">Reference proteome</keyword>
<dbReference type="AlphaFoldDB" id="A0A0M4FT26"/>
<organism evidence="3 4">
    <name type="scientific">Bacillus gobiensis</name>
    <dbReference type="NCBI Taxonomy" id="1441095"/>
    <lineage>
        <taxon>Bacteria</taxon>
        <taxon>Bacillati</taxon>
        <taxon>Bacillota</taxon>
        <taxon>Bacilli</taxon>
        <taxon>Bacillales</taxon>
        <taxon>Bacillaceae</taxon>
        <taxon>Bacillus</taxon>
    </lineage>
</organism>
<proteinExistence type="predicted"/>
<dbReference type="InterPro" id="IPR039445">
    <property type="entry name" value="DauR-like_HTH"/>
</dbReference>
<name>A0A0M4FT26_9BACI</name>
<dbReference type="GO" id="GO:0003677">
    <property type="term" value="F:DNA binding"/>
    <property type="evidence" value="ECO:0007669"/>
    <property type="project" value="UniProtKB-KW"/>
</dbReference>
<evidence type="ECO:0000259" key="2">
    <source>
        <dbReference type="Pfam" id="PF13309"/>
    </source>
</evidence>
<dbReference type="Pfam" id="PF08348">
    <property type="entry name" value="PAS_6"/>
    <property type="match status" value="1"/>
</dbReference>
<sequence>MTINARDELMKYIPIADAIAQTFGKNCEVVLYDLTTSQSSVIYTTNNHVTGIENGHPFNHLLTQVLLSKNLQNDVAANYQIASNGKENVKSTSVLLRNTGGDAIGCLTINYDTEPLFQIQQFLSDIVVKENPLDLKKETEYNNVQEIAKTLIQQIIGESDVEKMDRRKKLEIVASMEEKGVFLIRGALETVADALQVSKVTIYSYLDEIRDRAEGN</sequence>
<dbReference type="PANTHER" id="PTHR35568:SF1">
    <property type="entry name" value="TRANSCRIPTIONAL REGULATOR DAUR"/>
    <property type="match status" value="1"/>
</dbReference>
<evidence type="ECO:0000313" key="3">
    <source>
        <dbReference type="EMBL" id="ALC81243.1"/>
    </source>
</evidence>
<accession>A0A0M4FT26</accession>
<dbReference type="PATRIC" id="fig|1441095.3.peg.1378"/>
<dbReference type="Proteomes" id="UP000067625">
    <property type="component" value="Chromosome"/>
</dbReference>
<dbReference type="InterPro" id="IPR013559">
    <property type="entry name" value="YheO"/>
</dbReference>
<feature type="domain" description="Transcriptional regulator DauR-like HTH" evidence="2">
    <location>
        <begin position="149"/>
        <end position="207"/>
    </location>
</feature>
<dbReference type="STRING" id="1441095.AM592_06275"/>
<keyword evidence="3" id="KW-0238">DNA-binding</keyword>
<dbReference type="RefSeq" id="WP_053602995.1">
    <property type="nucleotide sequence ID" value="NZ_CP012600.1"/>
</dbReference>